<accession>A0A6A3LB50</accession>
<name>A0A6A3LB50_9STRA</name>
<dbReference type="EMBL" id="QXFV01000987">
    <property type="protein sequence ID" value="KAE9018875.1"/>
    <property type="molecule type" value="Genomic_DNA"/>
</dbReference>
<feature type="compositionally biased region" description="Basic and acidic residues" evidence="1">
    <location>
        <begin position="68"/>
        <end position="83"/>
    </location>
</feature>
<feature type="compositionally biased region" description="Basic and acidic residues" evidence="1">
    <location>
        <begin position="92"/>
        <end position="103"/>
    </location>
</feature>
<gene>
    <name evidence="3" type="ORF">PR001_g14023</name>
    <name evidence="2" type="ORF">PR002_g14562</name>
</gene>
<dbReference type="Proteomes" id="UP000429607">
    <property type="component" value="Unassembled WGS sequence"/>
</dbReference>
<protein>
    <submittedName>
        <fullName evidence="2">Uncharacterized protein</fullName>
    </submittedName>
</protein>
<evidence type="ECO:0000313" key="5">
    <source>
        <dbReference type="Proteomes" id="UP000435112"/>
    </source>
</evidence>
<evidence type="ECO:0000313" key="3">
    <source>
        <dbReference type="EMBL" id="KAE9018875.1"/>
    </source>
</evidence>
<evidence type="ECO:0000313" key="4">
    <source>
        <dbReference type="Proteomes" id="UP000429607"/>
    </source>
</evidence>
<dbReference type="AlphaFoldDB" id="A0A6A3LB50"/>
<feature type="region of interest" description="Disordered" evidence="1">
    <location>
        <begin position="1"/>
        <end position="103"/>
    </location>
</feature>
<organism evidence="2 5">
    <name type="scientific">Phytophthora rubi</name>
    <dbReference type="NCBI Taxonomy" id="129364"/>
    <lineage>
        <taxon>Eukaryota</taxon>
        <taxon>Sar</taxon>
        <taxon>Stramenopiles</taxon>
        <taxon>Oomycota</taxon>
        <taxon>Peronosporomycetes</taxon>
        <taxon>Peronosporales</taxon>
        <taxon>Peronosporaceae</taxon>
        <taxon>Phytophthora</taxon>
    </lineage>
</organism>
<feature type="compositionally biased region" description="Gly residues" evidence="1">
    <location>
        <begin position="27"/>
        <end position="40"/>
    </location>
</feature>
<dbReference type="Proteomes" id="UP000435112">
    <property type="component" value="Unassembled WGS sequence"/>
</dbReference>
<evidence type="ECO:0000256" key="1">
    <source>
        <dbReference type="SAM" id="MobiDB-lite"/>
    </source>
</evidence>
<comment type="caution">
    <text evidence="2">The sequence shown here is derived from an EMBL/GenBank/DDBJ whole genome shotgun (WGS) entry which is preliminary data.</text>
</comment>
<sequence length="103" mass="11160">MSGPHTAVPAVSTSRPAKSPRAASHRGGTGGESYGSGGMSTSGESDRNGGMSRSGESQGWHQGRVARQRRDVHEERDVHERRVGRQRRVAHEKRVTGSESQQR</sequence>
<proteinExistence type="predicted"/>
<reference evidence="4 5" key="1">
    <citation type="submission" date="2018-09" db="EMBL/GenBank/DDBJ databases">
        <title>Genomic investigation of the strawberry pathogen Phytophthora fragariae indicates pathogenicity is determined by transcriptional variation in three key races.</title>
        <authorList>
            <person name="Adams T.M."/>
            <person name="Armitage A.D."/>
            <person name="Sobczyk M.K."/>
            <person name="Bates H.J."/>
            <person name="Dunwell J.M."/>
            <person name="Nellist C.F."/>
            <person name="Harrison R.J."/>
        </authorList>
    </citation>
    <scope>NUCLEOTIDE SEQUENCE [LARGE SCALE GENOMIC DNA]</scope>
    <source>
        <strain evidence="3 4">SCRP249</strain>
        <strain evidence="2 5">SCRP324</strain>
    </source>
</reference>
<dbReference type="EMBL" id="QXFU01001016">
    <property type="protein sequence ID" value="KAE9013274.1"/>
    <property type="molecule type" value="Genomic_DNA"/>
</dbReference>
<evidence type="ECO:0000313" key="2">
    <source>
        <dbReference type="EMBL" id="KAE9013274.1"/>
    </source>
</evidence>